<organism evidence="11 12">
    <name type="scientific">Saitozyma podzolica</name>
    <dbReference type="NCBI Taxonomy" id="1890683"/>
    <lineage>
        <taxon>Eukaryota</taxon>
        <taxon>Fungi</taxon>
        <taxon>Dikarya</taxon>
        <taxon>Basidiomycota</taxon>
        <taxon>Agaricomycotina</taxon>
        <taxon>Tremellomycetes</taxon>
        <taxon>Tremellales</taxon>
        <taxon>Trimorphomycetaceae</taxon>
        <taxon>Saitozyma</taxon>
    </lineage>
</organism>
<dbReference type="PRINTS" id="PR00784">
    <property type="entry name" value="MTUNCOUPLING"/>
</dbReference>
<dbReference type="EMBL" id="RSCD01000015">
    <property type="protein sequence ID" value="RSH89102.1"/>
    <property type="molecule type" value="Genomic_DNA"/>
</dbReference>
<dbReference type="InterPro" id="IPR050391">
    <property type="entry name" value="Mito_Metabolite_Transporter"/>
</dbReference>
<evidence type="ECO:0000256" key="9">
    <source>
        <dbReference type="PROSITE-ProRule" id="PRU00282"/>
    </source>
</evidence>
<protein>
    <submittedName>
        <fullName evidence="11">Mitochondrial dicarboxylate transporter</fullName>
    </submittedName>
</protein>
<gene>
    <name evidence="11" type="primary">DIC1_2</name>
    <name evidence="11" type="ORF">EHS25_002768</name>
</gene>
<keyword evidence="8 9" id="KW-0472">Membrane</keyword>
<accession>A0A427YDF3</accession>
<feature type="repeat" description="Solcar" evidence="9">
    <location>
        <begin position="115"/>
        <end position="202"/>
    </location>
</feature>
<dbReference type="OrthoDB" id="448427at2759"/>
<reference evidence="11 12" key="1">
    <citation type="submission" date="2018-11" db="EMBL/GenBank/DDBJ databases">
        <title>Genome sequence of Saitozyma podzolica DSM 27192.</title>
        <authorList>
            <person name="Aliyu H."/>
            <person name="Gorte O."/>
            <person name="Ochsenreither K."/>
        </authorList>
    </citation>
    <scope>NUCLEOTIDE SEQUENCE [LARGE SCALE GENOMIC DNA]</scope>
    <source>
        <strain evidence="11 12">DSM 27192</strain>
    </source>
</reference>
<evidence type="ECO:0000256" key="7">
    <source>
        <dbReference type="ARBA" id="ARBA00023128"/>
    </source>
</evidence>
<comment type="caution">
    <text evidence="11">The sequence shown here is derived from an EMBL/GenBank/DDBJ whole genome shotgun (WGS) entry which is preliminary data.</text>
</comment>
<keyword evidence="3 10" id="KW-0813">Transport</keyword>
<dbReference type="STRING" id="1890683.A0A427YDF3"/>
<keyword evidence="7" id="KW-0496">Mitochondrion</keyword>
<dbReference type="PROSITE" id="PS50920">
    <property type="entry name" value="SOLCAR"/>
    <property type="match status" value="3"/>
</dbReference>
<evidence type="ECO:0000256" key="8">
    <source>
        <dbReference type="ARBA" id="ARBA00023136"/>
    </source>
</evidence>
<dbReference type="AlphaFoldDB" id="A0A427YDF3"/>
<dbReference type="InterPro" id="IPR002067">
    <property type="entry name" value="MCP"/>
</dbReference>
<dbReference type="PROSITE" id="PS51257">
    <property type="entry name" value="PROKAR_LIPOPROTEIN"/>
    <property type="match status" value="1"/>
</dbReference>
<evidence type="ECO:0000313" key="12">
    <source>
        <dbReference type="Proteomes" id="UP000279259"/>
    </source>
</evidence>
<name>A0A427YDF3_9TREE</name>
<dbReference type="InterPro" id="IPR023395">
    <property type="entry name" value="MCP_dom_sf"/>
</dbReference>
<evidence type="ECO:0000313" key="11">
    <source>
        <dbReference type="EMBL" id="RSH89102.1"/>
    </source>
</evidence>
<evidence type="ECO:0000256" key="10">
    <source>
        <dbReference type="RuleBase" id="RU000488"/>
    </source>
</evidence>
<dbReference type="GO" id="GO:0055085">
    <property type="term" value="P:transmembrane transport"/>
    <property type="evidence" value="ECO:0007669"/>
    <property type="project" value="InterPro"/>
</dbReference>
<dbReference type="PANTHER" id="PTHR45618">
    <property type="entry name" value="MITOCHONDRIAL DICARBOXYLATE CARRIER-RELATED"/>
    <property type="match status" value="1"/>
</dbReference>
<evidence type="ECO:0000256" key="3">
    <source>
        <dbReference type="ARBA" id="ARBA00022448"/>
    </source>
</evidence>
<feature type="repeat" description="Solcar" evidence="9">
    <location>
        <begin position="211"/>
        <end position="299"/>
    </location>
</feature>
<dbReference type="Proteomes" id="UP000279259">
    <property type="component" value="Unassembled WGS sequence"/>
</dbReference>
<dbReference type="GO" id="GO:0031966">
    <property type="term" value="C:mitochondrial membrane"/>
    <property type="evidence" value="ECO:0007669"/>
    <property type="project" value="UniProtKB-SubCell"/>
</dbReference>
<keyword evidence="5" id="KW-0677">Repeat</keyword>
<evidence type="ECO:0000256" key="6">
    <source>
        <dbReference type="ARBA" id="ARBA00022989"/>
    </source>
</evidence>
<comment type="subcellular location">
    <subcellularLocation>
        <location evidence="1">Mitochondrion membrane</location>
        <topology evidence="1">Multi-pass membrane protein</topology>
    </subcellularLocation>
</comment>
<evidence type="ECO:0000256" key="2">
    <source>
        <dbReference type="ARBA" id="ARBA00006375"/>
    </source>
</evidence>
<evidence type="ECO:0000256" key="1">
    <source>
        <dbReference type="ARBA" id="ARBA00004225"/>
    </source>
</evidence>
<feature type="repeat" description="Solcar" evidence="9">
    <location>
        <begin position="6"/>
        <end position="89"/>
    </location>
</feature>
<keyword evidence="12" id="KW-1185">Reference proteome</keyword>
<evidence type="ECO:0000256" key="5">
    <source>
        <dbReference type="ARBA" id="ARBA00022737"/>
    </source>
</evidence>
<evidence type="ECO:0000256" key="4">
    <source>
        <dbReference type="ARBA" id="ARBA00022692"/>
    </source>
</evidence>
<dbReference type="Gene3D" id="1.50.40.10">
    <property type="entry name" value="Mitochondrial carrier domain"/>
    <property type="match status" value="1"/>
</dbReference>
<proteinExistence type="inferred from homology"/>
<comment type="similarity">
    <text evidence="2 10">Belongs to the mitochondrial carrier (TC 2.A.29) family.</text>
</comment>
<dbReference type="SUPFAM" id="SSF103506">
    <property type="entry name" value="Mitochondrial carrier"/>
    <property type="match status" value="1"/>
</dbReference>
<keyword evidence="6" id="KW-1133">Transmembrane helix</keyword>
<keyword evidence="4 9" id="KW-0812">Transmembrane</keyword>
<dbReference type="Pfam" id="PF00153">
    <property type="entry name" value="Mito_carr"/>
    <property type="match status" value="3"/>
</dbReference>
<dbReference type="InterPro" id="IPR018108">
    <property type="entry name" value="MCP_transmembrane"/>
</dbReference>
<sequence>MDKAASAPVVPFYLGGVSAAMASCCTHPIDQQKYRMQVVKGKTGMLESLSRTARTAGVTGLWEGASASILRQMTYSITRFGVYDVMKSGWKKARGGDRAGAGGVGGVGGGLAVWELAACAGLAGGLAGLVGNPAEIVLVRMCTDAVRPPTQQYGYRNCFDGIYRVVRDEGFRVLYRGTGPNVLRSISMNVSQLAAYDAIKAQLVASGYFADTISTHLTTGVLAGTLATTVAAPFDVLKSRIQSAQKSGTGAGVGVGAILREGWRNEGARFLFRGWTPAWLRLTPNTVLMFVFFEQLKKLWQ</sequence>